<accession>A0ABM7I5I0</accession>
<protein>
    <submittedName>
        <fullName evidence="1">Amidase</fullName>
    </submittedName>
</protein>
<organism evidence="1 2">
    <name type="scientific">Mycolicibacterium mageritense</name>
    <name type="common">Mycobacterium mageritense</name>
    <dbReference type="NCBI Taxonomy" id="53462"/>
    <lineage>
        <taxon>Bacteria</taxon>
        <taxon>Bacillati</taxon>
        <taxon>Actinomycetota</taxon>
        <taxon>Actinomycetes</taxon>
        <taxon>Mycobacteriales</taxon>
        <taxon>Mycobacteriaceae</taxon>
        <taxon>Mycolicibacterium</taxon>
    </lineage>
</organism>
<dbReference type="SUPFAM" id="SSF141130">
    <property type="entry name" value="Acetamidase/Formamidase-like"/>
    <property type="match status" value="1"/>
</dbReference>
<dbReference type="Pfam" id="PF03069">
    <property type="entry name" value="FmdA_AmdA"/>
    <property type="match status" value="1"/>
</dbReference>
<dbReference type="InterPro" id="IPR004304">
    <property type="entry name" value="FmdA_AmdA"/>
</dbReference>
<dbReference type="Gene3D" id="2.60.120.580">
    <property type="entry name" value="Acetamidase/Formamidase-like domains"/>
    <property type="match status" value="2"/>
</dbReference>
<dbReference type="Proteomes" id="UP000465622">
    <property type="component" value="Chromosome"/>
</dbReference>
<keyword evidence="2" id="KW-1185">Reference proteome</keyword>
<evidence type="ECO:0000313" key="1">
    <source>
        <dbReference type="EMBL" id="BBX38169.1"/>
    </source>
</evidence>
<dbReference type="EMBL" id="AP022567">
    <property type="protein sequence ID" value="BBX38169.1"/>
    <property type="molecule type" value="Genomic_DNA"/>
</dbReference>
<sequence>MSDKMAAMDHITFIPTVEQLHYTFGGAEPVMRIRPGTVLTLWAEDAYGGRITSVDSVATVALDTEDLNPQTGPFWIEGAEPGDTLAIHFVDLTPARSWGASTTIPFFGGLTSTPASPTLQNPLTERTWIYEYDSAARTVGFSARGSNFEVALPANPMLGTVGVAPARREVRSSLVPEAFGGNMDTPEMVAGATCYLRVNVEGALFSLGDGHYRQGEGESCGTAVEGAMNVTAIVELIKGGGPAWPRLENDTHLMTIGSGRPLEEAWRAGQVEMITWLGELYGLDRLDAYQLLTQISLAPLANVVDTNYSSVTKIDKRLLPAAPAYGGVHDELRSAARALGSISY</sequence>
<evidence type="ECO:0000313" key="2">
    <source>
        <dbReference type="Proteomes" id="UP000465622"/>
    </source>
</evidence>
<dbReference type="Gene3D" id="3.10.28.20">
    <property type="entry name" value="Acetamidase/Formamidase-like domains"/>
    <property type="match status" value="1"/>
</dbReference>
<dbReference type="PANTHER" id="PTHR31891:SF1">
    <property type="entry name" value="FORMAMIDASE C869.04-RELATED"/>
    <property type="match status" value="1"/>
</dbReference>
<name>A0ABM7I5I0_MYCME</name>
<proteinExistence type="predicted"/>
<dbReference type="PANTHER" id="PTHR31891">
    <property type="entry name" value="FORMAMIDASE C869.04-RELATED"/>
    <property type="match status" value="1"/>
</dbReference>
<gene>
    <name evidence="1" type="ORF">MMAGJ_74510</name>
</gene>
<reference evidence="1 2" key="1">
    <citation type="journal article" date="2019" name="Emerg. Microbes Infect.">
        <title>Comprehensive subspecies identification of 175 nontuberculous mycobacteria species based on 7547 genomic profiles.</title>
        <authorList>
            <person name="Matsumoto Y."/>
            <person name="Kinjo T."/>
            <person name="Motooka D."/>
            <person name="Nabeya D."/>
            <person name="Jung N."/>
            <person name="Uechi K."/>
            <person name="Horii T."/>
            <person name="Iida T."/>
            <person name="Fujita J."/>
            <person name="Nakamura S."/>
        </authorList>
    </citation>
    <scope>NUCLEOTIDE SEQUENCE [LARGE SCALE GENOMIC DNA]</scope>
    <source>
        <strain evidence="1 2">JCM 12375</strain>
    </source>
</reference>